<evidence type="ECO:0000313" key="1">
    <source>
        <dbReference type="EMBL" id="KAJ9057945.1"/>
    </source>
</evidence>
<protein>
    <submittedName>
        <fullName evidence="1">Uncharacterized protein</fullName>
    </submittedName>
</protein>
<comment type="caution">
    <text evidence="1">The sequence shown here is derived from an EMBL/GenBank/DDBJ whole genome shotgun (WGS) entry which is preliminary data.</text>
</comment>
<organism evidence="1 2">
    <name type="scientific">Entomophthora muscae</name>
    <dbReference type="NCBI Taxonomy" id="34485"/>
    <lineage>
        <taxon>Eukaryota</taxon>
        <taxon>Fungi</taxon>
        <taxon>Fungi incertae sedis</taxon>
        <taxon>Zoopagomycota</taxon>
        <taxon>Entomophthoromycotina</taxon>
        <taxon>Entomophthoromycetes</taxon>
        <taxon>Entomophthorales</taxon>
        <taxon>Entomophthoraceae</taxon>
        <taxon>Entomophthora</taxon>
    </lineage>
</organism>
<accession>A0ACC2S6J2</accession>
<gene>
    <name evidence="1" type="ORF">DSO57_1017780</name>
</gene>
<name>A0ACC2S6J2_9FUNG</name>
<evidence type="ECO:0000313" key="2">
    <source>
        <dbReference type="Proteomes" id="UP001165960"/>
    </source>
</evidence>
<reference evidence="1" key="1">
    <citation type="submission" date="2022-04" db="EMBL/GenBank/DDBJ databases">
        <title>Genome of the entomopathogenic fungus Entomophthora muscae.</title>
        <authorList>
            <person name="Elya C."/>
            <person name="Lovett B.R."/>
            <person name="Lee E."/>
            <person name="Macias A.M."/>
            <person name="Hajek A.E."/>
            <person name="De Bivort B.L."/>
            <person name="Kasson M.T."/>
            <person name="De Fine Licht H.H."/>
            <person name="Stajich J.E."/>
        </authorList>
    </citation>
    <scope>NUCLEOTIDE SEQUENCE</scope>
    <source>
        <strain evidence="1">Berkeley</strain>
    </source>
</reference>
<dbReference type="EMBL" id="QTSX02005755">
    <property type="protein sequence ID" value="KAJ9057945.1"/>
    <property type="molecule type" value="Genomic_DNA"/>
</dbReference>
<sequence length="165" mass="19098">MHPSTLHILLDAAPIVRSRNVALPRFVRLPGCNNSVIYVEPENSRQVCHFCFAMGHNIHQCHIKKGVHVRDYEMNVEKGITRVNRKTYICLKLVWWIPPKVNEIIAMKEIQQSLEKCHKANREREEELTNSEETGDFMDPSTPDEVRMDDGTIIADCVIHPDLRE</sequence>
<dbReference type="Proteomes" id="UP001165960">
    <property type="component" value="Unassembled WGS sequence"/>
</dbReference>
<keyword evidence="2" id="KW-1185">Reference proteome</keyword>
<proteinExistence type="predicted"/>